<reference evidence="1 2" key="1">
    <citation type="journal article" date="2016" name="Genome Announc.">
        <title>Draft Genome Sequence of the Thermotolerant Cyanobacterium Desertifilum sp. IPPAS B-1220.</title>
        <authorList>
            <person name="Mironov K.S."/>
            <person name="Sinetova M.A."/>
            <person name="Bolatkhan K."/>
            <person name="Zayadan B.K."/>
            <person name="Ustinova V.V."/>
            <person name="Kupriyanova E.V."/>
            <person name="Skrypnik A.N."/>
            <person name="Gogoleva N.E."/>
            <person name="Gogolev Y.V."/>
            <person name="Los D.A."/>
        </authorList>
    </citation>
    <scope>NUCLEOTIDE SEQUENCE [LARGE SCALE GENOMIC DNA]</scope>
    <source>
        <strain evidence="1 2">IPPAS B-1220</strain>
    </source>
</reference>
<evidence type="ECO:0000313" key="2">
    <source>
        <dbReference type="Proteomes" id="UP000095472"/>
    </source>
</evidence>
<gene>
    <name evidence="1" type="ORF">BH720_035435</name>
</gene>
<proteinExistence type="predicted"/>
<sequence>MRYYSRIQLQVKPELYNSRVNSIMFLENLATGDLRVITAASPLANNPLTATEASQMPGAIAILMPVAWSEVGDRILARQFEGLFSSSNASDYAVIWDRQGDRTHTLSPQANSYSHAVLLGWSQNNPNRVLFRAGHLGDENWHLLAVDATGKTLMANGDRPMTFGRVVNNIWAGPQAYR</sequence>
<name>A0ACD5GTG6_9CYAN</name>
<evidence type="ECO:0000313" key="1">
    <source>
        <dbReference type="EMBL" id="XPM64213.1"/>
    </source>
</evidence>
<protein>
    <submittedName>
        <fullName evidence="1">Uncharacterized protein</fullName>
    </submittedName>
</protein>
<keyword evidence="2" id="KW-1185">Reference proteome</keyword>
<organism evidence="1 2">
    <name type="scientific">Desertifilum tharense IPPAS B-1220</name>
    <dbReference type="NCBI Taxonomy" id="1781255"/>
    <lineage>
        <taxon>Bacteria</taxon>
        <taxon>Bacillati</taxon>
        <taxon>Cyanobacteriota</taxon>
        <taxon>Cyanophyceae</taxon>
        <taxon>Desertifilales</taxon>
        <taxon>Desertifilaceae</taxon>
        <taxon>Desertifilum</taxon>
    </lineage>
</organism>
<accession>A0ACD5GTG6</accession>
<dbReference type="EMBL" id="CP182909">
    <property type="protein sequence ID" value="XPM64213.1"/>
    <property type="molecule type" value="Genomic_DNA"/>
</dbReference>
<dbReference type="Proteomes" id="UP000095472">
    <property type="component" value="Chromosome"/>
</dbReference>